<feature type="domain" description="RNA polymerase sigma-70 region 2" evidence="8">
    <location>
        <begin position="29"/>
        <end position="95"/>
    </location>
</feature>
<proteinExistence type="inferred from homology"/>
<dbReference type="PATRIC" id="fig|84531.8.peg.3610"/>
<dbReference type="NCBIfam" id="TIGR02937">
    <property type="entry name" value="sigma70-ECF"/>
    <property type="match status" value="1"/>
</dbReference>
<evidence type="ECO:0000313" key="11">
    <source>
        <dbReference type="Proteomes" id="UP000060787"/>
    </source>
</evidence>
<evidence type="ECO:0000256" key="4">
    <source>
        <dbReference type="ARBA" id="ARBA00023125"/>
    </source>
</evidence>
<dbReference type="InterPro" id="IPR013324">
    <property type="entry name" value="RNA_pol_sigma_r3/r4-like"/>
</dbReference>
<evidence type="ECO:0000256" key="1">
    <source>
        <dbReference type="ARBA" id="ARBA00010641"/>
    </source>
</evidence>
<keyword evidence="5 6" id="KW-0804">Transcription</keyword>
<dbReference type="Pfam" id="PF04542">
    <property type="entry name" value="Sigma70_r2"/>
    <property type="match status" value="1"/>
</dbReference>
<dbReference type="RefSeq" id="WP_057918675.1">
    <property type="nucleotide sequence ID" value="NZ_CP011129.1"/>
</dbReference>
<dbReference type="Gene3D" id="1.10.1740.10">
    <property type="match status" value="1"/>
</dbReference>
<reference evidence="10 11" key="1">
    <citation type="journal article" date="2015" name="BMC Genomics">
        <title>Comparative genomics and metabolic profiling of the genus Lysobacter.</title>
        <authorList>
            <person name="de Bruijn I."/>
            <person name="Cheng X."/>
            <person name="de Jager V."/>
            <person name="Exposito R.G."/>
            <person name="Watrous J."/>
            <person name="Patel N."/>
            <person name="Postma J."/>
            <person name="Dorrestein P.C."/>
            <person name="Kobayashi D."/>
            <person name="Raaijmakers J.M."/>
        </authorList>
    </citation>
    <scope>NUCLEOTIDE SEQUENCE [LARGE SCALE GENOMIC DNA]</scope>
    <source>
        <strain evidence="10 11">76</strain>
    </source>
</reference>
<evidence type="ECO:0000256" key="3">
    <source>
        <dbReference type="ARBA" id="ARBA00023082"/>
    </source>
</evidence>
<keyword evidence="4 6" id="KW-0238">DNA-binding</keyword>
<dbReference type="KEGG" id="lab:LA76x_3594"/>
<keyword evidence="11" id="KW-1185">Reference proteome</keyword>
<evidence type="ECO:0000256" key="2">
    <source>
        <dbReference type="ARBA" id="ARBA00023015"/>
    </source>
</evidence>
<evidence type="ECO:0000259" key="8">
    <source>
        <dbReference type="Pfam" id="PF04542"/>
    </source>
</evidence>
<evidence type="ECO:0000259" key="9">
    <source>
        <dbReference type="Pfam" id="PF08281"/>
    </source>
</evidence>
<dbReference type="PROSITE" id="PS01063">
    <property type="entry name" value="SIGMA70_ECF"/>
    <property type="match status" value="1"/>
</dbReference>
<evidence type="ECO:0000256" key="7">
    <source>
        <dbReference type="SAM" id="Phobius"/>
    </source>
</evidence>
<feature type="transmembrane region" description="Helical" evidence="7">
    <location>
        <begin position="291"/>
        <end position="313"/>
    </location>
</feature>
<keyword evidence="7" id="KW-0472">Membrane</keyword>
<evidence type="ECO:0000256" key="6">
    <source>
        <dbReference type="RuleBase" id="RU000716"/>
    </source>
</evidence>
<name>A0A0S2FE03_LYSAN</name>
<dbReference type="InterPro" id="IPR013249">
    <property type="entry name" value="RNA_pol_sigma70_r4_t2"/>
</dbReference>
<dbReference type="Gene3D" id="1.10.10.10">
    <property type="entry name" value="Winged helix-like DNA-binding domain superfamily/Winged helix DNA-binding domain"/>
    <property type="match status" value="1"/>
</dbReference>
<protein>
    <recommendedName>
        <fullName evidence="6">RNA polymerase sigma factor</fullName>
    </recommendedName>
</protein>
<sequence>MNAEVLSSIIDHDLPAAAGGDRAAYSRIVSACQNSVTSIALAMVRDVHASEDIAQEAFLSAWQNIRKLQNPSSFLPWLRQITRNLANDHLRSRQRQPRGVDDVEAAIAAAADPEPSTVEQLIEAERTEVAAELISALPDESREVLLLYYREGQSSQQVAALLGLSDAAVRKRLSRARSTVRSELLDRFAVFARASAPSVGFTTMVASALGVIAPTGTTTAVVAASSIGSSLAGKFGAGGLGTASASGGVVGSVVVFMVERVVSPVSEAMTGAPLDAASISASLTSWANHSLGSLIGGFVGGTVATILIARYLLSFAATAGERREIARFVRLTSATGAAFAIAFVASVEFDRGWVLPIAVTALFLAISLWQLLITMPRVLAPSFERIQRETGSDPRQSTTYRWVLGTPAIVWSTLLAATSVVLALYLGGRFG</sequence>
<gene>
    <name evidence="10" type="ORF">LA76x_3594</name>
</gene>
<dbReference type="CDD" id="cd06171">
    <property type="entry name" value="Sigma70_r4"/>
    <property type="match status" value="1"/>
</dbReference>
<dbReference type="GO" id="GO:0016987">
    <property type="term" value="F:sigma factor activity"/>
    <property type="evidence" value="ECO:0007669"/>
    <property type="project" value="UniProtKB-KW"/>
</dbReference>
<dbReference type="SUPFAM" id="SSF88946">
    <property type="entry name" value="Sigma2 domain of RNA polymerase sigma factors"/>
    <property type="match status" value="1"/>
</dbReference>
<dbReference type="InterPro" id="IPR007627">
    <property type="entry name" value="RNA_pol_sigma70_r2"/>
</dbReference>
<feature type="transmembrane region" description="Helical" evidence="7">
    <location>
        <begin position="325"/>
        <end position="347"/>
    </location>
</feature>
<evidence type="ECO:0000313" key="10">
    <source>
        <dbReference type="EMBL" id="ALN81716.1"/>
    </source>
</evidence>
<dbReference type="GO" id="GO:0006352">
    <property type="term" value="P:DNA-templated transcription initiation"/>
    <property type="evidence" value="ECO:0007669"/>
    <property type="project" value="InterPro"/>
</dbReference>
<organism evidence="10 11">
    <name type="scientific">Lysobacter antibioticus</name>
    <dbReference type="NCBI Taxonomy" id="84531"/>
    <lineage>
        <taxon>Bacteria</taxon>
        <taxon>Pseudomonadati</taxon>
        <taxon>Pseudomonadota</taxon>
        <taxon>Gammaproteobacteria</taxon>
        <taxon>Lysobacterales</taxon>
        <taxon>Lysobacteraceae</taxon>
        <taxon>Lysobacter</taxon>
    </lineage>
</organism>
<dbReference type="InterPro" id="IPR000838">
    <property type="entry name" value="RNA_pol_sigma70_ECF_CS"/>
</dbReference>
<dbReference type="SUPFAM" id="SSF88659">
    <property type="entry name" value="Sigma3 and sigma4 domains of RNA polymerase sigma factors"/>
    <property type="match status" value="1"/>
</dbReference>
<dbReference type="PANTHER" id="PTHR43133:SF25">
    <property type="entry name" value="RNA POLYMERASE SIGMA FACTOR RFAY-RELATED"/>
    <property type="match status" value="1"/>
</dbReference>
<dbReference type="AlphaFoldDB" id="A0A0S2FE03"/>
<dbReference type="Pfam" id="PF08281">
    <property type="entry name" value="Sigma70_r4_2"/>
    <property type="match status" value="1"/>
</dbReference>
<dbReference type="InterPro" id="IPR039425">
    <property type="entry name" value="RNA_pol_sigma-70-like"/>
</dbReference>
<keyword evidence="7" id="KW-0812">Transmembrane</keyword>
<keyword evidence="3 6" id="KW-0731">Sigma factor</keyword>
<dbReference type="STRING" id="84531.LA76x_3594"/>
<dbReference type="eggNOG" id="COG1595">
    <property type="taxonomic scope" value="Bacteria"/>
</dbReference>
<keyword evidence="2 6" id="KW-0805">Transcription regulation</keyword>
<comment type="similarity">
    <text evidence="1 6">Belongs to the sigma-70 factor family. ECF subfamily.</text>
</comment>
<keyword evidence="7" id="KW-1133">Transmembrane helix</keyword>
<accession>A0A0S2FE03</accession>
<feature type="transmembrane region" description="Helical" evidence="7">
    <location>
        <begin position="400"/>
        <end position="426"/>
    </location>
</feature>
<dbReference type="EMBL" id="CP011129">
    <property type="protein sequence ID" value="ALN81716.1"/>
    <property type="molecule type" value="Genomic_DNA"/>
</dbReference>
<dbReference type="InterPro" id="IPR036388">
    <property type="entry name" value="WH-like_DNA-bd_sf"/>
</dbReference>
<dbReference type="Proteomes" id="UP000060787">
    <property type="component" value="Chromosome"/>
</dbReference>
<dbReference type="PANTHER" id="PTHR43133">
    <property type="entry name" value="RNA POLYMERASE ECF-TYPE SIGMA FACTO"/>
    <property type="match status" value="1"/>
</dbReference>
<dbReference type="GO" id="GO:0003677">
    <property type="term" value="F:DNA binding"/>
    <property type="evidence" value="ECO:0007669"/>
    <property type="project" value="UniProtKB-KW"/>
</dbReference>
<feature type="transmembrane region" description="Helical" evidence="7">
    <location>
        <begin position="353"/>
        <end position="379"/>
    </location>
</feature>
<dbReference type="InterPro" id="IPR014284">
    <property type="entry name" value="RNA_pol_sigma-70_dom"/>
</dbReference>
<feature type="domain" description="RNA polymerase sigma factor 70 region 4 type 2" evidence="9">
    <location>
        <begin position="131"/>
        <end position="178"/>
    </location>
</feature>
<dbReference type="InterPro" id="IPR013325">
    <property type="entry name" value="RNA_pol_sigma_r2"/>
</dbReference>
<evidence type="ECO:0000256" key="5">
    <source>
        <dbReference type="ARBA" id="ARBA00023163"/>
    </source>
</evidence>